<dbReference type="PANTHER" id="PTHR31616">
    <property type="entry name" value="TREHALASE"/>
    <property type="match status" value="1"/>
</dbReference>
<accession>A0ABW5KMI6</accession>
<dbReference type="Pfam" id="PF00723">
    <property type="entry name" value="Glyco_hydro_15"/>
    <property type="match status" value="1"/>
</dbReference>
<evidence type="ECO:0000313" key="4">
    <source>
        <dbReference type="Proteomes" id="UP001597545"/>
    </source>
</evidence>
<dbReference type="RefSeq" id="WP_380906047.1">
    <property type="nucleotide sequence ID" value="NZ_JBHUEG010000019.1"/>
</dbReference>
<dbReference type="InterPro" id="IPR012341">
    <property type="entry name" value="6hp_glycosidase-like_sf"/>
</dbReference>
<dbReference type="PANTHER" id="PTHR31616:SF0">
    <property type="entry name" value="GLUCAN 1,4-ALPHA-GLUCOSIDASE"/>
    <property type="match status" value="1"/>
</dbReference>
<dbReference type="InterPro" id="IPR008928">
    <property type="entry name" value="6-hairpin_glycosidase_sf"/>
</dbReference>
<evidence type="ECO:0000259" key="1">
    <source>
        <dbReference type="Pfam" id="PF00723"/>
    </source>
</evidence>
<evidence type="ECO:0000313" key="3">
    <source>
        <dbReference type="EMBL" id="MFD2549728.1"/>
    </source>
</evidence>
<comment type="caution">
    <text evidence="3">The sequence shown here is derived from an EMBL/GenBank/DDBJ whole genome shotgun (WGS) entry which is preliminary data.</text>
</comment>
<name>A0ABW5KMI6_9SPHI</name>
<dbReference type="EMBL" id="JBHULR010000020">
    <property type="protein sequence ID" value="MFD2549728.1"/>
    <property type="molecule type" value="Genomic_DNA"/>
</dbReference>
<sequence>MQTAEKHVYNTGIIGNCAFIAHVEKNTNINWLCWPSFQDSFIFGSLLDKGLGGGFSILPTAGIQHSTQYYLDNTNILCTLVECEEGSYRVTDFAPRFEQYERYYKPLMLIRKLEPVSGHPKVRVTCDPVFNYGQQAFDKSRGSNHIQFERADIKMRLATNMPISHFFDDIPYVLSKPIYLILTYGSPFEAPIERTAEDFLSRTKSYWQKWVKNASIPTFYQKEVIRSALVLKLHQYEDTGAIIAASTTSLPEFPGSGRNWDYRYCWLRDSYYVLTALSHIGHFEEMEKYASYIANITQTDSGRLQPLYGIMGQHKLEEQTLDYLEGYLGNRPIRVGNQAYEHIQNDVYGQALIALLPLFTDHRFRHQNIAFTKDWTTFILKKINSTIDEPDAGIWEFRNFENRHCYSNLFQWAGATAALKIAKQYGFSDMAEQAALLRTKATAHIESCYDPERGVYTNATGSENLDASTLQLIMMNYLDPNSEKAKKHLVQLEKELKGEHGLFYRYLHRDDFGKPKATFLVCAFWYVEALACVGRLDEAQEVFKQLLSFGNHLMLFSEDVNDQDGSQWGNFPQAYSHVGLVNAAYRIAMKLDSPVFFESLYER</sequence>
<feature type="domain" description="GH15-like" evidence="1">
    <location>
        <begin position="220"/>
        <end position="585"/>
    </location>
</feature>
<reference evidence="4" key="1">
    <citation type="journal article" date="2019" name="Int. J. Syst. Evol. Microbiol.">
        <title>The Global Catalogue of Microorganisms (GCM) 10K type strain sequencing project: providing services to taxonomists for standard genome sequencing and annotation.</title>
        <authorList>
            <consortium name="The Broad Institute Genomics Platform"/>
            <consortium name="The Broad Institute Genome Sequencing Center for Infectious Disease"/>
            <person name="Wu L."/>
            <person name="Ma J."/>
        </authorList>
    </citation>
    <scope>NUCLEOTIDE SEQUENCE [LARGE SCALE GENOMIC DNA]</scope>
    <source>
        <strain evidence="4">KCTC 42662</strain>
    </source>
</reference>
<protein>
    <submittedName>
        <fullName evidence="3">Glycoside hydrolase family 15 protein</fullName>
    </submittedName>
</protein>
<feature type="domain" description="Trehalase-like N-terminal" evidence="2">
    <location>
        <begin position="12"/>
        <end position="146"/>
    </location>
</feature>
<dbReference type="Gene3D" id="1.50.10.10">
    <property type="match status" value="1"/>
</dbReference>
<dbReference type="Proteomes" id="UP001597545">
    <property type="component" value="Unassembled WGS sequence"/>
</dbReference>
<evidence type="ECO:0000259" key="2">
    <source>
        <dbReference type="Pfam" id="PF19291"/>
    </source>
</evidence>
<dbReference type="InterPro" id="IPR045582">
    <property type="entry name" value="Trehalase-like_N"/>
</dbReference>
<dbReference type="GO" id="GO:0016787">
    <property type="term" value="F:hydrolase activity"/>
    <property type="evidence" value="ECO:0007669"/>
    <property type="project" value="UniProtKB-KW"/>
</dbReference>
<keyword evidence="4" id="KW-1185">Reference proteome</keyword>
<dbReference type="SUPFAM" id="SSF48208">
    <property type="entry name" value="Six-hairpin glycosidases"/>
    <property type="match status" value="1"/>
</dbReference>
<dbReference type="InterPro" id="IPR011613">
    <property type="entry name" value="GH15-like"/>
</dbReference>
<dbReference type="Pfam" id="PF19291">
    <property type="entry name" value="TREH_N"/>
    <property type="match status" value="1"/>
</dbReference>
<organism evidence="3 4">
    <name type="scientific">Sphingobacterium suaedae</name>
    <dbReference type="NCBI Taxonomy" id="1686402"/>
    <lineage>
        <taxon>Bacteria</taxon>
        <taxon>Pseudomonadati</taxon>
        <taxon>Bacteroidota</taxon>
        <taxon>Sphingobacteriia</taxon>
        <taxon>Sphingobacteriales</taxon>
        <taxon>Sphingobacteriaceae</taxon>
        <taxon>Sphingobacterium</taxon>
    </lineage>
</organism>
<proteinExistence type="predicted"/>
<gene>
    <name evidence="3" type="ORF">ACFSR5_18940</name>
</gene>
<keyword evidence="3" id="KW-0378">Hydrolase</keyword>